<dbReference type="EnsemblPlants" id="TuG1812S0001960400.01.T01">
    <property type="protein sequence ID" value="TuG1812S0001960400.01.T01"/>
    <property type="gene ID" value="TuG1812S0001960400.01"/>
</dbReference>
<dbReference type="Gramene" id="TuG1812S0001960400.01.T01">
    <property type="protein sequence ID" value="TuG1812S0001960400.01.T01"/>
    <property type="gene ID" value="TuG1812S0001960400.01"/>
</dbReference>
<evidence type="ECO:0000313" key="3">
    <source>
        <dbReference type="Proteomes" id="UP000015106"/>
    </source>
</evidence>
<keyword evidence="3" id="KW-1185">Reference proteome</keyword>
<proteinExistence type="predicted"/>
<organism evidence="2 3">
    <name type="scientific">Triticum urartu</name>
    <name type="common">Red wild einkorn</name>
    <name type="synonym">Crithodium urartu</name>
    <dbReference type="NCBI Taxonomy" id="4572"/>
    <lineage>
        <taxon>Eukaryota</taxon>
        <taxon>Viridiplantae</taxon>
        <taxon>Streptophyta</taxon>
        <taxon>Embryophyta</taxon>
        <taxon>Tracheophyta</taxon>
        <taxon>Spermatophyta</taxon>
        <taxon>Magnoliopsida</taxon>
        <taxon>Liliopsida</taxon>
        <taxon>Poales</taxon>
        <taxon>Poaceae</taxon>
        <taxon>BOP clade</taxon>
        <taxon>Pooideae</taxon>
        <taxon>Triticodae</taxon>
        <taxon>Triticeae</taxon>
        <taxon>Triticinae</taxon>
        <taxon>Triticum</taxon>
    </lineage>
</organism>
<reference evidence="3" key="1">
    <citation type="journal article" date="2013" name="Nature">
        <title>Draft genome of the wheat A-genome progenitor Triticum urartu.</title>
        <authorList>
            <person name="Ling H.Q."/>
            <person name="Zhao S."/>
            <person name="Liu D."/>
            <person name="Wang J."/>
            <person name="Sun H."/>
            <person name="Zhang C."/>
            <person name="Fan H."/>
            <person name="Li D."/>
            <person name="Dong L."/>
            <person name="Tao Y."/>
            <person name="Gao C."/>
            <person name="Wu H."/>
            <person name="Li Y."/>
            <person name="Cui Y."/>
            <person name="Guo X."/>
            <person name="Zheng S."/>
            <person name="Wang B."/>
            <person name="Yu K."/>
            <person name="Liang Q."/>
            <person name="Yang W."/>
            <person name="Lou X."/>
            <person name="Chen J."/>
            <person name="Feng M."/>
            <person name="Jian J."/>
            <person name="Zhang X."/>
            <person name="Luo G."/>
            <person name="Jiang Y."/>
            <person name="Liu J."/>
            <person name="Wang Z."/>
            <person name="Sha Y."/>
            <person name="Zhang B."/>
            <person name="Wu H."/>
            <person name="Tang D."/>
            <person name="Shen Q."/>
            <person name="Xue P."/>
            <person name="Zou S."/>
            <person name="Wang X."/>
            <person name="Liu X."/>
            <person name="Wang F."/>
            <person name="Yang Y."/>
            <person name="An X."/>
            <person name="Dong Z."/>
            <person name="Zhang K."/>
            <person name="Zhang X."/>
            <person name="Luo M.C."/>
            <person name="Dvorak J."/>
            <person name="Tong Y."/>
            <person name="Wang J."/>
            <person name="Yang H."/>
            <person name="Li Z."/>
            <person name="Wang D."/>
            <person name="Zhang A."/>
            <person name="Wang J."/>
        </authorList>
    </citation>
    <scope>NUCLEOTIDE SEQUENCE</scope>
    <source>
        <strain evidence="3">cv. G1812</strain>
    </source>
</reference>
<dbReference type="AlphaFoldDB" id="A0A8R7RAQ6"/>
<feature type="compositionally biased region" description="Basic residues" evidence="1">
    <location>
        <begin position="79"/>
        <end position="89"/>
    </location>
</feature>
<evidence type="ECO:0000313" key="2">
    <source>
        <dbReference type="EnsemblPlants" id="TuG1812S0001960400.01.T01"/>
    </source>
</evidence>
<feature type="region of interest" description="Disordered" evidence="1">
    <location>
        <begin position="131"/>
        <end position="166"/>
    </location>
</feature>
<accession>A0A8R7RAQ6</accession>
<name>A0A8R7RAQ6_TRIUA</name>
<dbReference type="Proteomes" id="UP000015106">
    <property type="component" value="Unassembled WGS sequence"/>
</dbReference>
<protein>
    <submittedName>
        <fullName evidence="2">Uncharacterized protein</fullName>
    </submittedName>
</protein>
<evidence type="ECO:0000256" key="1">
    <source>
        <dbReference type="SAM" id="MobiDB-lite"/>
    </source>
</evidence>
<reference evidence="2" key="2">
    <citation type="submission" date="2022-06" db="UniProtKB">
        <authorList>
            <consortium name="EnsemblPlants"/>
        </authorList>
    </citation>
    <scope>IDENTIFICATION</scope>
</reference>
<sequence>RPGRRQQRRVLEGDKARQDLLRLQGLRVAQRLRVLAGVQGRRPHLRRRGRVQREGGVHLPGLLLQEQLGRVPLQLRRRRQPGVHPGRGHLRGEERGGDGVDGDGAGAVVPRRRRARRVRLLQVQAQAVHGLGGGGDHVAVHASGEPEQQRREPAAEGGGRGSSIDSQAAVRFQGRIQTNGEYHVAHMKEVAYSFT</sequence>
<feature type="region of interest" description="Disordered" evidence="1">
    <location>
        <begin position="79"/>
        <end position="111"/>
    </location>
</feature>